<keyword evidence="5" id="KW-1185">Reference proteome</keyword>
<proteinExistence type="predicted"/>
<protein>
    <recommendedName>
        <fullName evidence="3">NAD-dependent epimerase/dehydratase domain-containing protein</fullName>
    </recommendedName>
</protein>
<feature type="domain" description="NAD-dependent epimerase/dehydratase" evidence="3">
    <location>
        <begin position="5"/>
        <end position="115"/>
    </location>
</feature>
<dbReference type="InterPro" id="IPR001509">
    <property type="entry name" value="Epimerase_deHydtase"/>
</dbReference>
<dbReference type="EMBL" id="BAABRT010000017">
    <property type="protein sequence ID" value="GAA5525550.1"/>
    <property type="molecule type" value="Genomic_DNA"/>
</dbReference>
<sequence length="215" mass="23575">MPKQALIIGATGLIGSHLSNLLAESDAFSKVVTLTRRAAPHASPKVENIVVDFERLQDHAAQFQTEVFFSCLGTTRRQAGSLAAQRTVDVDYQLQAAKLAAQGGAQHYLLVSSSGADANSRSAYLKMKGELEQQVLQLPFPRISIFRPSLLLGERDHMRPAETFASWFLPLLCTLPGLRRYRPIQGAQVAEKMLQVSTTPGPARQGFTLDEIFPD</sequence>
<accession>A0ABP9WTT7</accession>
<dbReference type="PANTHER" id="PTHR14097">
    <property type="entry name" value="OXIDOREDUCTASE HTATIP2"/>
    <property type="match status" value="1"/>
</dbReference>
<name>A0ABP9WTT7_9GAMM</name>
<comment type="subcellular location">
    <subcellularLocation>
        <location evidence="1">Membrane</location>
    </subcellularLocation>
</comment>
<dbReference type="Proteomes" id="UP001408594">
    <property type="component" value="Unassembled WGS sequence"/>
</dbReference>
<reference evidence="4 5" key="1">
    <citation type="submission" date="2024-02" db="EMBL/GenBank/DDBJ databases">
        <title>Microbulbifer aestuariivivens NBRC 112533.</title>
        <authorList>
            <person name="Ichikawa N."/>
            <person name="Katano-Makiyama Y."/>
            <person name="Hidaka K."/>
        </authorList>
    </citation>
    <scope>NUCLEOTIDE SEQUENCE [LARGE SCALE GENOMIC DNA]</scope>
    <source>
        <strain evidence="4 5">NBRC 112533</strain>
    </source>
</reference>
<dbReference type="PANTHER" id="PTHR14097:SF7">
    <property type="entry name" value="OXIDOREDUCTASE HTATIP2"/>
    <property type="match status" value="1"/>
</dbReference>
<dbReference type="SUPFAM" id="SSF51735">
    <property type="entry name" value="NAD(P)-binding Rossmann-fold domains"/>
    <property type="match status" value="1"/>
</dbReference>
<keyword evidence="2" id="KW-0472">Membrane</keyword>
<dbReference type="Gene3D" id="3.40.50.720">
    <property type="entry name" value="NAD(P)-binding Rossmann-like Domain"/>
    <property type="match status" value="1"/>
</dbReference>
<evidence type="ECO:0000256" key="1">
    <source>
        <dbReference type="ARBA" id="ARBA00004370"/>
    </source>
</evidence>
<dbReference type="InterPro" id="IPR036291">
    <property type="entry name" value="NAD(P)-bd_dom_sf"/>
</dbReference>
<dbReference type="RefSeq" id="WP_345551323.1">
    <property type="nucleotide sequence ID" value="NZ_BAABRT010000017.1"/>
</dbReference>
<evidence type="ECO:0000256" key="2">
    <source>
        <dbReference type="ARBA" id="ARBA00023136"/>
    </source>
</evidence>
<gene>
    <name evidence="4" type="ORF">Maes01_02120</name>
</gene>
<organism evidence="4 5">
    <name type="scientific">Microbulbifer aestuariivivens</name>
    <dbReference type="NCBI Taxonomy" id="1908308"/>
    <lineage>
        <taxon>Bacteria</taxon>
        <taxon>Pseudomonadati</taxon>
        <taxon>Pseudomonadota</taxon>
        <taxon>Gammaproteobacteria</taxon>
        <taxon>Cellvibrionales</taxon>
        <taxon>Microbulbiferaceae</taxon>
        <taxon>Microbulbifer</taxon>
    </lineage>
</organism>
<dbReference type="Pfam" id="PF01370">
    <property type="entry name" value="Epimerase"/>
    <property type="match status" value="1"/>
</dbReference>
<evidence type="ECO:0000313" key="4">
    <source>
        <dbReference type="EMBL" id="GAA5525550.1"/>
    </source>
</evidence>
<evidence type="ECO:0000259" key="3">
    <source>
        <dbReference type="Pfam" id="PF01370"/>
    </source>
</evidence>
<comment type="caution">
    <text evidence="4">The sequence shown here is derived from an EMBL/GenBank/DDBJ whole genome shotgun (WGS) entry which is preliminary data.</text>
</comment>
<evidence type="ECO:0000313" key="5">
    <source>
        <dbReference type="Proteomes" id="UP001408594"/>
    </source>
</evidence>